<dbReference type="SUPFAM" id="SSF88723">
    <property type="entry name" value="PIN domain-like"/>
    <property type="match status" value="1"/>
</dbReference>
<dbReference type="InterPro" id="IPR029060">
    <property type="entry name" value="PIN-like_dom_sf"/>
</dbReference>
<dbReference type="Proteomes" id="UP001302662">
    <property type="component" value="Chromosome"/>
</dbReference>
<evidence type="ECO:0000313" key="2">
    <source>
        <dbReference type="Proteomes" id="UP001302662"/>
    </source>
</evidence>
<organism evidence="1 2">
    <name type="scientific">Methanimicrococcus stummii</name>
    <dbReference type="NCBI Taxonomy" id="3028294"/>
    <lineage>
        <taxon>Archaea</taxon>
        <taxon>Methanobacteriati</taxon>
        <taxon>Methanobacteriota</taxon>
        <taxon>Stenosarchaea group</taxon>
        <taxon>Methanomicrobia</taxon>
        <taxon>Methanosarcinales</taxon>
        <taxon>Methanosarcinaceae</taxon>
        <taxon>Methanimicrococcus</taxon>
    </lineage>
</organism>
<protein>
    <recommendedName>
        <fullName evidence="3">PIN domain-containing protein</fullName>
    </recommendedName>
</protein>
<dbReference type="AlphaFoldDB" id="A0AA96ZY40"/>
<gene>
    <name evidence="1" type="ORF">MmiEs2_06320</name>
</gene>
<sequence>MIFNIQLAEAIDLSDVFFVDTNVLYSVYFKKLEKNENDEKIEAYTDFLLKLQQNGNKLYISSLNLQEVFHVIEKEEYRDFCRQNRMRINWKTYRKNIFERQKVRNKLLNAMQQINSNYIIAEDSVFYSDLFQFVQSFEEHRLDPIDFLVTYSKYISANQSGKKFNYITDDSDFKTDNRFQSSVFMNIYTYEKQKFTFLK</sequence>
<reference evidence="1 2" key="1">
    <citation type="submission" date="2023-07" db="EMBL/GenBank/DDBJ databases">
        <title>Closed genome sequence of Methanimicrococcus sp. Es2.</title>
        <authorList>
            <person name="Protasov E."/>
            <person name="Platt K."/>
            <person name="Reeh H."/>
            <person name="Poehlein A."/>
            <person name="Daniel R."/>
            <person name="Brune A."/>
        </authorList>
    </citation>
    <scope>NUCLEOTIDE SEQUENCE [LARGE SCALE GENOMIC DNA]</scope>
    <source>
        <strain evidence="1 2">Es2</strain>
    </source>
</reference>
<dbReference type="EMBL" id="CP131062">
    <property type="protein sequence ID" value="WNY28446.1"/>
    <property type="molecule type" value="Genomic_DNA"/>
</dbReference>
<dbReference type="KEGG" id="mees:MmiEs2_06320"/>
<keyword evidence="2" id="KW-1185">Reference proteome</keyword>
<accession>A0AA96ZY40</accession>
<name>A0AA96ZY40_9EURY</name>
<proteinExistence type="predicted"/>
<evidence type="ECO:0000313" key="1">
    <source>
        <dbReference type="EMBL" id="WNY28446.1"/>
    </source>
</evidence>
<dbReference type="RefSeq" id="WP_316559986.1">
    <property type="nucleotide sequence ID" value="NZ_CP131062.1"/>
</dbReference>
<evidence type="ECO:0008006" key="3">
    <source>
        <dbReference type="Google" id="ProtNLM"/>
    </source>
</evidence>
<dbReference type="Gene3D" id="3.40.50.1010">
    <property type="entry name" value="5'-nuclease"/>
    <property type="match status" value="1"/>
</dbReference>
<dbReference type="GeneID" id="85197085"/>